<dbReference type="Proteomes" id="UP000696280">
    <property type="component" value="Unassembled WGS sequence"/>
</dbReference>
<proteinExistence type="predicted"/>
<evidence type="ECO:0000313" key="2">
    <source>
        <dbReference type="Proteomes" id="UP000696280"/>
    </source>
</evidence>
<comment type="caution">
    <text evidence="1">The sequence shown here is derived from an EMBL/GenBank/DDBJ whole genome shotgun (WGS) entry which is preliminary data.</text>
</comment>
<protein>
    <submittedName>
        <fullName evidence="1">Uncharacterized protein</fullName>
    </submittedName>
</protein>
<dbReference type="EMBL" id="CAJVRL010000066">
    <property type="protein sequence ID" value="CAG8955796.1"/>
    <property type="molecule type" value="Genomic_DNA"/>
</dbReference>
<accession>A0A9N9KXL3</accession>
<dbReference type="AlphaFoldDB" id="A0A9N9KXL3"/>
<organism evidence="1 2">
    <name type="scientific">Hymenoscyphus fraxineus</name>
    <dbReference type="NCBI Taxonomy" id="746836"/>
    <lineage>
        <taxon>Eukaryota</taxon>
        <taxon>Fungi</taxon>
        <taxon>Dikarya</taxon>
        <taxon>Ascomycota</taxon>
        <taxon>Pezizomycotina</taxon>
        <taxon>Leotiomycetes</taxon>
        <taxon>Helotiales</taxon>
        <taxon>Helotiaceae</taxon>
        <taxon>Hymenoscyphus</taxon>
    </lineage>
</organism>
<name>A0A9N9KXL3_9HELO</name>
<sequence>MDPISCLSLASNVAQLIDFSFKIYSGTRQLYEKCQVYQASETTKKSLVLCKECSKIADGMITQLKNSEVAQKQNCLKSVGQVLKSMWSSKEPAEAEKKLA</sequence>
<evidence type="ECO:0000313" key="1">
    <source>
        <dbReference type="EMBL" id="CAG8955796.1"/>
    </source>
</evidence>
<reference evidence="1" key="1">
    <citation type="submission" date="2021-07" db="EMBL/GenBank/DDBJ databases">
        <authorList>
            <person name="Durling M."/>
        </authorList>
    </citation>
    <scope>NUCLEOTIDE SEQUENCE</scope>
</reference>
<gene>
    <name evidence="1" type="ORF">HYFRA_00011665</name>
</gene>
<dbReference type="OrthoDB" id="3558752at2759"/>
<keyword evidence="2" id="KW-1185">Reference proteome</keyword>